<dbReference type="GO" id="GO:0006147">
    <property type="term" value="P:guanine catabolic process"/>
    <property type="evidence" value="ECO:0007669"/>
    <property type="project" value="InterPro"/>
</dbReference>
<comment type="similarity">
    <text evidence="2">Belongs to the metallo-dependent hydrolases superfamily. ATZ/TRZ family.</text>
</comment>
<proteinExistence type="inferred from homology"/>
<comment type="caution">
    <text evidence="7">The sequence shown here is derived from an EMBL/GenBank/DDBJ whole genome shotgun (WGS) entry which is preliminary data.</text>
</comment>
<dbReference type="InterPro" id="IPR006680">
    <property type="entry name" value="Amidohydro-rel"/>
</dbReference>
<dbReference type="InterPro" id="IPR032466">
    <property type="entry name" value="Metal_Hydrolase"/>
</dbReference>
<reference evidence="7" key="1">
    <citation type="submission" date="2023-01" db="EMBL/GenBank/DDBJ databases">
        <title>Metagenome sequencing of chrysophaentin producing Chrysophaeum taylorii.</title>
        <authorList>
            <person name="Davison J."/>
            <person name="Bewley C."/>
        </authorList>
    </citation>
    <scope>NUCLEOTIDE SEQUENCE</scope>
    <source>
        <strain evidence="7">NIES-1699</strain>
    </source>
</reference>
<dbReference type="Pfam" id="PF01979">
    <property type="entry name" value="Amidohydro_1"/>
    <property type="match status" value="1"/>
</dbReference>
<protein>
    <recommendedName>
        <fullName evidence="3">guanine deaminase</fullName>
        <ecNumber evidence="3">3.5.4.3</ecNumber>
    </recommendedName>
</protein>
<keyword evidence="4" id="KW-0472">Membrane</keyword>
<evidence type="ECO:0000259" key="6">
    <source>
        <dbReference type="Pfam" id="PF01979"/>
    </source>
</evidence>
<gene>
    <name evidence="7" type="ORF">CTAYLR_001438</name>
</gene>
<dbReference type="GO" id="GO:0008892">
    <property type="term" value="F:guanine deaminase activity"/>
    <property type="evidence" value="ECO:0007669"/>
    <property type="project" value="UniProtKB-EC"/>
</dbReference>
<dbReference type="GO" id="GO:0008270">
    <property type="term" value="F:zinc ion binding"/>
    <property type="evidence" value="ECO:0007669"/>
    <property type="project" value="InterPro"/>
</dbReference>
<evidence type="ECO:0000256" key="2">
    <source>
        <dbReference type="ARBA" id="ARBA00006745"/>
    </source>
</evidence>
<dbReference type="PANTHER" id="PTHR32098">
    <property type="entry name" value="LYCOPENE BETA/EPSILON CYCLASE PROTEIN"/>
    <property type="match status" value="1"/>
</dbReference>
<dbReference type="SUPFAM" id="SSF51905">
    <property type="entry name" value="FAD/NAD(P)-binding domain"/>
    <property type="match status" value="1"/>
</dbReference>
<dbReference type="EC" id="3.5.4.3" evidence="3"/>
<evidence type="ECO:0000313" key="8">
    <source>
        <dbReference type="Proteomes" id="UP001230188"/>
    </source>
</evidence>
<evidence type="ECO:0000256" key="3">
    <source>
        <dbReference type="ARBA" id="ARBA00012781"/>
    </source>
</evidence>
<dbReference type="SUPFAM" id="SSF51556">
    <property type="entry name" value="Metallo-dependent hydrolases"/>
    <property type="match status" value="1"/>
</dbReference>
<feature type="chain" id="PRO_5042138287" description="guanine deaminase" evidence="5">
    <location>
        <begin position="16"/>
        <end position="1047"/>
    </location>
</feature>
<feature type="transmembrane region" description="Helical" evidence="4">
    <location>
        <begin position="1018"/>
        <end position="1037"/>
    </location>
</feature>
<dbReference type="InterPro" id="IPR011059">
    <property type="entry name" value="Metal-dep_hydrolase_composite"/>
</dbReference>
<dbReference type="EMBL" id="JAQMWT010000523">
    <property type="protein sequence ID" value="KAJ8600452.1"/>
    <property type="molecule type" value="Genomic_DNA"/>
</dbReference>
<dbReference type="NCBIfam" id="TIGR02967">
    <property type="entry name" value="guan_deamin"/>
    <property type="match status" value="1"/>
</dbReference>
<dbReference type="InterPro" id="IPR014311">
    <property type="entry name" value="Guanine_deaminase"/>
</dbReference>
<organism evidence="7 8">
    <name type="scientific">Chrysophaeum taylorii</name>
    <dbReference type="NCBI Taxonomy" id="2483200"/>
    <lineage>
        <taxon>Eukaryota</taxon>
        <taxon>Sar</taxon>
        <taxon>Stramenopiles</taxon>
        <taxon>Ochrophyta</taxon>
        <taxon>Pelagophyceae</taxon>
        <taxon>Pelagomonadales</taxon>
        <taxon>Pelagomonadaceae</taxon>
        <taxon>Chrysophaeum</taxon>
    </lineage>
</organism>
<keyword evidence="4" id="KW-1133">Transmembrane helix</keyword>
<dbReference type="Gene3D" id="3.20.20.140">
    <property type="entry name" value="Metal-dependent hydrolases"/>
    <property type="match status" value="1"/>
</dbReference>
<dbReference type="AlphaFoldDB" id="A0AAD7U8X3"/>
<keyword evidence="5" id="KW-0732">Signal</keyword>
<name>A0AAD7U8X3_9STRA</name>
<evidence type="ECO:0000256" key="4">
    <source>
        <dbReference type="SAM" id="Phobius"/>
    </source>
</evidence>
<dbReference type="InterPro" id="IPR036188">
    <property type="entry name" value="FAD/NAD-bd_sf"/>
</dbReference>
<dbReference type="Gene3D" id="2.30.40.10">
    <property type="entry name" value="Urease, subunit C, domain 1"/>
    <property type="match status" value="1"/>
</dbReference>
<evidence type="ECO:0000313" key="7">
    <source>
        <dbReference type="EMBL" id="KAJ8600452.1"/>
    </source>
</evidence>
<dbReference type="Gene3D" id="3.50.50.60">
    <property type="entry name" value="FAD/NAD(P)-binding domain"/>
    <property type="match status" value="1"/>
</dbReference>
<dbReference type="Proteomes" id="UP001230188">
    <property type="component" value="Unassembled WGS sequence"/>
</dbReference>
<keyword evidence="8" id="KW-1185">Reference proteome</keyword>
<comment type="pathway">
    <text evidence="1">Purine metabolism; guanine degradation; xanthine from guanine: step 1/1.</text>
</comment>
<accession>A0AAD7U8X3</accession>
<feature type="signal peptide" evidence="5">
    <location>
        <begin position="1"/>
        <end position="15"/>
    </location>
</feature>
<feature type="domain" description="Amidohydrolase-related" evidence="6">
    <location>
        <begin position="637"/>
        <end position="1005"/>
    </location>
</feature>
<keyword evidence="4" id="KW-0812">Transmembrane</keyword>
<evidence type="ECO:0000256" key="1">
    <source>
        <dbReference type="ARBA" id="ARBA00004984"/>
    </source>
</evidence>
<dbReference type="PANTHER" id="PTHR32098:SF5">
    <property type="entry name" value="LYCOPENE BETA_EPSILON CYCLASE PROTEIN"/>
    <property type="match status" value="1"/>
</dbReference>
<sequence>MTWRWLSLMATTTAALVVGPARQPKTRLHATRTQHILETLEDEGDGQGAGSSGTYEGLKRLDASWRAMRDGTSRPLEQPFVTVRKGRCGPPGFDVCVLGGTLGIFAAAALQRGGAKCVVVERGRVAGRNQEWNLSLDEVWDLVAAGVFDASDVDGAVGTPDVREVFEGEPGTLVASHFGSVRAGFNDRESDDPQEIWMPSVLNIGVRPDVAVARARANFEGAGGVVLEETSCAGVEVFEDGVRIVGNDDRNEVCAARLVVDAMGNASPISRQTRTEINFGVEPRPSGVCCVVGTAAKGYASDNSYGDLIYTNEDSREDRQYFWEAFPAASLGPDARTTYLFTYLDASDRRRHSVEAQFEDYWDMLPLYQRRNAACFAEAETPDRSDLVDRAIDAGHFQILRCLYGIFPTYKDSPLRSRWNRIVAIGDASGTQSPLSFGGFGALTRHVDRVCAGILEALDSNALQAADLAALNPYTPNLAATWMFQRAFVVPVTSSRPANFVNRLMRLNYDNMKDLGNDVLRPFNQDVVQPRGLLKVLALATLRDPINIPNLLYYIGPRELADWLRHFLAMLAGPFVRFGDKNGPGSVSLASAQALVVVDPRSGRIAAAVDVGDPAYSKVAATFNTSRGVVVLGPTQFLMPGLVDAHAHAPQHAFVGNGLDLPLLEWLDEYTFPAEAKFEDVAHARRVYDTAVRRHLRNGSTTVSYFGTIHVEATLELVAVCRRRGQRAHVGKVSMDANAPAYYIEPSAEASAAATARFVAATREGEDGRGLVTPSVVPRFAPSCTADLLARLGTLSRDLSLPVHTHLSENRAECDWVMELFPDAASYADVYDRAGLLHDRSYFAHCVFCDDLERDKVKSARAGVVHCPNSNFIVGRALCDVRRWLDDGVSVALGTDVAGGWSTSMLDAVRLAVVTSRLVADRDADPRKALTWREALYLATKGGANVLGLDAGEISRGRFFDALLVDASTGPLDAYPDDDLDALFEKFVWNGDDRNLLDVYVAGVRVSGARHPTRSIVLSWRAAAALATTLLTVLVVVSSSQKRRPPL</sequence>
<evidence type="ECO:0000256" key="5">
    <source>
        <dbReference type="SAM" id="SignalP"/>
    </source>
</evidence>